<accession>A0A2N5RYF1</accession>
<evidence type="ECO:0000256" key="2">
    <source>
        <dbReference type="SAM" id="SignalP"/>
    </source>
</evidence>
<keyword evidence="4" id="KW-1185">Reference proteome</keyword>
<feature type="signal peptide" evidence="2">
    <location>
        <begin position="1"/>
        <end position="18"/>
    </location>
</feature>
<sequence>MLLVAIVPVLSLQVFLLASLTHQTPTFVQPSGQQQLELTGRGRQMFSCVDDAWEAEGGDAQLYSADGRNVGHHYPEDHKVVFNLDNGNKIIATKTGSEASPNGASNAPWLSLNVISRPYKSITRTFTSGGVPPSQTCQTGEQANSDYSAEYTFY</sequence>
<evidence type="ECO:0000313" key="4">
    <source>
        <dbReference type="Proteomes" id="UP000235388"/>
    </source>
</evidence>
<keyword evidence="2" id="KW-0732">Signal</keyword>
<proteinExistence type="predicted"/>
<name>A0A2N5RYF1_9BASI</name>
<evidence type="ECO:0000256" key="1">
    <source>
        <dbReference type="SAM" id="MobiDB-lite"/>
    </source>
</evidence>
<reference evidence="3 4" key="1">
    <citation type="submission" date="2017-11" db="EMBL/GenBank/DDBJ databases">
        <title>De novo assembly and phasing of dikaryotic genomes from two isolates of Puccinia coronata f. sp. avenae, the causal agent of oat crown rust.</title>
        <authorList>
            <person name="Miller M.E."/>
            <person name="Zhang Y."/>
            <person name="Omidvar V."/>
            <person name="Sperschneider J."/>
            <person name="Schwessinger B."/>
            <person name="Raley C."/>
            <person name="Palmer J.M."/>
            <person name="Garnica D."/>
            <person name="Upadhyaya N."/>
            <person name="Rathjen J."/>
            <person name="Taylor J.M."/>
            <person name="Park R.F."/>
            <person name="Dodds P.N."/>
            <person name="Hirsch C.D."/>
            <person name="Kianian S.F."/>
            <person name="Figueroa M."/>
        </authorList>
    </citation>
    <scope>NUCLEOTIDE SEQUENCE [LARGE SCALE GENOMIC DNA]</scope>
    <source>
        <strain evidence="3">12NC29</strain>
    </source>
</reference>
<dbReference type="AlphaFoldDB" id="A0A2N5RYF1"/>
<dbReference type="OrthoDB" id="2507353at2759"/>
<protein>
    <submittedName>
        <fullName evidence="3">Uncharacterized protein</fullName>
    </submittedName>
</protein>
<gene>
    <name evidence="3" type="ORF">PCANC_27980</name>
</gene>
<feature type="region of interest" description="Disordered" evidence="1">
    <location>
        <begin position="130"/>
        <end position="154"/>
    </location>
</feature>
<comment type="caution">
    <text evidence="3">The sequence shown here is derived from an EMBL/GenBank/DDBJ whole genome shotgun (WGS) entry which is preliminary data.</text>
</comment>
<dbReference type="Pfam" id="PF11937">
    <property type="entry name" value="DUF3455"/>
    <property type="match status" value="1"/>
</dbReference>
<dbReference type="Proteomes" id="UP000235388">
    <property type="component" value="Unassembled WGS sequence"/>
</dbReference>
<feature type="chain" id="PRO_5014866055" evidence="2">
    <location>
        <begin position="19"/>
        <end position="154"/>
    </location>
</feature>
<dbReference type="PANTHER" id="PTHR35567:SF1">
    <property type="entry name" value="CONSERVED FUNGAL PROTEIN (AFU_ORTHOLOGUE AFUA_1G14230)"/>
    <property type="match status" value="1"/>
</dbReference>
<dbReference type="PANTHER" id="PTHR35567">
    <property type="entry name" value="MALATE DEHYDROGENASE (AFU_ORTHOLOGUE AFUA_2G13800)"/>
    <property type="match status" value="1"/>
</dbReference>
<organism evidence="3 4">
    <name type="scientific">Puccinia coronata f. sp. avenae</name>
    <dbReference type="NCBI Taxonomy" id="200324"/>
    <lineage>
        <taxon>Eukaryota</taxon>
        <taxon>Fungi</taxon>
        <taxon>Dikarya</taxon>
        <taxon>Basidiomycota</taxon>
        <taxon>Pucciniomycotina</taxon>
        <taxon>Pucciniomycetes</taxon>
        <taxon>Pucciniales</taxon>
        <taxon>Pucciniaceae</taxon>
        <taxon>Puccinia</taxon>
    </lineage>
</organism>
<dbReference type="InterPro" id="IPR021851">
    <property type="entry name" value="DUF3455"/>
</dbReference>
<feature type="compositionally biased region" description="Polar residues" evidence="1">
    <location>
        <begin position="130"/>
        <end position="147"/>
    </location>
</feature>
<dbReference type="EMBL" id="PGCJ01001362">
    <property type="protein sequence ID" value="PLW06003.1"/>
    <property type="molecule type" value="Genomic_DNA"/>
</dbReference>
<evidence type="ECO:0000313" key="3">
    <source>
        <dbReference type="EMBL" id="PLW06003.1"/>
    </source>
</evidence>